<dbReference type="Proteomes" id="UP001595898">
    <property type="component" value="Unassembled WGS sequence"/>
</dbReference>
<feature type="compositionally biased region" description="Polar residues" evidence="6">
    <location>
        <begin position="1"/>
        <end position="17"/>
    </location>
</feature>
<dbReference type="FunFam" id="3.40.50.1170:FF:000001">
    <property type="entry name" value="L-asparaginase 2"/>
    <property type="match status" value="1"/>
</dbReference>
<proteinExistence type="inferred from homology"/>
<protein>
    <recommendedName>
        <fullName evidence="3">L-asparaginase</fullName>
    </recommendedName>
</protein>
<dbReference type="PROSITE" id="PS51732">
    <property type="entry name" value="ASN_GLN_ASE_3"/>
    <property type="match status" value="1"/>
</dbReference>
<feature type="active site" evidence="4">
    <location>
        <position position="11"/>
    </location>
</feature>
<dbReference type="InterPro" id="IPR027474">
    <property type="entry name" value="L-asparaginase_N"/>
</dbReference>
<dbReference type="EMBL" id="JBHSFA010000004">
    <property type="protein sequence ID" value="MFC4541867.1"/>
    <property type="molecule type" value="Genomic_DNA"/>
</dbReference>
<feature type="domain" description="L-asparaginase N-terminal" evidence="7">
    <location>
        <begin position="2"/>
        <end position="191"/>
    </location>
</feature>
<dbReference type="InterPro" id="IPR036152">
    <property type="entry name" value="Asp/glu_Ase-like_sf"/>
</dbReference>
<dbReference type="AlphaFoldDB" id="A0ABD5PN44"/>
<name>A0ABD5PN44_9EURY</name>
<organism evidence="9 10">
    <name type="scientific">Halosolutus amylolyticus</name>
    <dbReference type="NCBI Taxonomy" id="2932267"/>
    <lineage>
        <taxon>Archaea</taxon>
        <taxon>Methanobacteriati</taxon>
        <taxon>Methanobacteriota</taxon>
        <taxon>Stenosarchaea group</taxon>
        <taxon>Halobacteria</taxon>
        <taxon>Halobacteriales</taxon>
        <taxon>Natrialbaceae</taxon>
        <taxon>Halosolutus</taxon>
    </lineage>
</organism>
<evidence type="ECO:0000313" key="9">
    <source>
        <dbReference type="EMBL" id="MFC4541867.1"/>
    </source>
</evidence>
<accession>A0ABD5PN44</accession>
<dbReference type="InterPro" id="IPR006034">
    <property type="entry name" value="Asparaginase/glutaminase-like"/>
</dbReference>
<sequence length="334" mass="34400">MNVTLLSTGGTIASTEAETGAKPTRTGAQLLESIPELESIATLSVEDVARVPSYEMDGETLESIGERVTELDAEPAVDAVVVTHGTDTMEETAYYLDVTAHPATPVVLTGAQRRPDEVSPDGPANLLTAVRAGRAFAERDAGGTFVAFDGTIHGARAVTKTHTSALDAFRSRTAGPVATVDRAGVAVHRPPRSETRSIDATSLAATVFTITSGSAVTGDLVGAALDRDADGLVVEGTGLGNATAGLADAVREAIDSGVPVVVTSRCLEGRVTPVYGGDGGGERLREYGAIFAGDLSAQQARLRLALALAAFDDAAAIRESFAAPDRSSFPDDYT</sequence>
<dbReference type="PIRSF" id="PIRSF500176">
    <property type="entry name" value="L_ASNase"/>
    <property type="match status" value="1"/>
</dbReference>
<evidence type="ECO:0000256" key="5">
    <source>
        <dbReference type="PROSITE-ProRule" id="PRU10100"/>
    </source>
</evidence>
<dbReference type="Pfam" id="PF17763">
    <property type="entry name" value="Asparaginase_C"/>
    <property type="match status" value="1"/>
</dbReference>
<dbReference type="SUPFAM" id="SSF53774">
    <property type="entry name" value="Glutaminase/Asparaginase"/>
    <property type="match status" value="1"/>
</dbReference>
<feature type="active site" evidence="5">
    <location>
        <position position="86"/>
    </location>
</feature>
<evidence type="ECO:0000256" key="3">
    <source>
        <dbReference type="ARBA" id="ARBA00070292"/>
    </source>
</evidence>
<dbReference type="InterPro" id="IPR040919">
    <property type="entry name" value="Asparaginase_C"/>
</dbReference>
<dbReference type="InterPro" id="IPR020827">
    <property type="entry name" value="Asparaginase/glutaminase_AS1"/>
</dbReference>
<keyword evidence="10" id="KW-1185">Reference proteome</keyword>
<evidence type="ECO:0000259" key="8">
    <source>
        <dbReference type="Pfam" id="PF17763"/>
    </source>
</evidence>
<reference evidence="9 10" key="1">
    <citation type="journal article" date="2019" name="Int. J. Syst. Evol. Microbiol.">
        <title>The Global Catalogue of Microorganisms (GCM) 10K type strain sequencing project: providing services to taxonomists for standard genome sequencing and annotation.</title>
        <authorList>
            <consortium name="The Broad Institute Genomics Platform"/>
            <consortium name="The Broad Institute Genome Sequencing Center for Infectious Disease"/>
            <person name="Wu L."/>
            <person name="Ma J."/>
        </authorList>
    </citation>
    <scope>NUCLEOTIDE SEQUENCE [LARGE SCALE GENOMIC DNA]</scope>
    <source>
        <strain evidence="9 10">WLHS5</strain>
    </source>
</reference>
<dbReference type="GO" id="GO:0004067">
    <property type="term" value="F:asparaginase activity"/>
    <property type="evidence" value="ECO:0007669"/>
    <property type="project" value="UniProtKB-UniRule"/>
</dbReference>
<dbReference type="CDD" id="cd08964">
    <property type="entry name" value="L-asparaginase_II"/>
    <property type="match status" value="1"/>
</dbReference>
<evidence type="ECO:0000313" key="10">
    <source>
        <dbReference type="Proteomes" id="UP001595898"/>
    </source>
</evidence>
<keyword evidence="2" id="KW-0378">Hydrolase</keyword>
<evidence type="ECO:0000259" key="7">
    <source>
        <dbReference type="Pfam" id="PF00710"/>
    </source>
</evidence>
<dbReference type="InterPro" id="IPR027475">
    <property type="entry name" value="Asparaginase/glutaminase_AS2"/>
</dbReference>
<dbReference type="InterPro" id="IPR037152">
    <property type="entry name" value="L-asparaginase_N_sf"/>
</dbReference>
<feature type="region of interest" description="Disordered" evidence="6">
    <location>
        <begin position="1"/>
        <end position="24"/>
    </location>
</feature>
<dbReference type="RefSeq" id="WP_250142699.1">
    <property type="nucleotide sequence ID" value="NZ_JALIQP010000008.1"/>
</dbReference>
<dbReference type="Gene3D" id="3.40.50.1170">
    <property type="entry name" value="L-asparaginase, N-terminal domain"/>
    <property type="match status" value="1"/>
</dbReference>
<dbReference type="InterPro" id="IPR027473">
    <property type="entry name" value="L-asparaginase_C"/>
</dbReference>
<dbReference type="PROSITE" id="PS00917">
    <property type="entry name" value="ASN_GLN_ASE_2"/>
    <property type="match status" value="1"/>
</dbReference>
<dbReference type="Gene3D" id="3.40.50.40">
    <property type="match status" value="1"/>
</dbReference>
<evidence type="ECO:0000256" key="1">
    <source>
        <dbReference type="ARBA" id="ARBA00010518"/>
    </source>
</evidence>
<comment type="similarity">
    <text evidence="1">Belongs to the asparaginase 1 family.</text>
</comment>
<evidence type="ECO:0000256" key="4">
    <source>
        <dbReference type="PROSITE-ProRule" id="PRU10099"/>
    </source>
</evidence>
<evidence type="ECO:0000256" key="2">
    <source>
        <dbReference type="ARBA" id="ARBA00022801"/>
    </source>
</evidence>
<gene>
    <name evidence="9" type="ORF">ACFO5R_07985</name>
</gene>
<dbReference type="PRINTS" id="PR00139">
    <property type="entry name" value="ASNGLNASE"/>
</dbReference>
<dbReference type="SMART" id="SM00870">
    <property type="entry name" value="Asparaginase"/>
    <property type="match status" value="1"/>
</dbReference>
<dbReference type="SFLD" id="SFLDS00057">
    <property type="entry name" value="Glutaminase/Asparaginase"/>
    <property type="match status" value="1"/>
</dbReference>
<dbReference type="PROSITE" id="PS00144">
    <property type="entry name" value="ASN_GLN_ASE_1"/>
    <property type="match status" value="1"/>
</dbReference>
<dbReference type="InterPro" id="IPR004550">
    <property type="entry name" value="AsnASE_II"/>
</dbReference>
<dbReference type="Pfam" id="PF00710">
    <property type="entry name" value="Asparaginase"/>
    <property type="match status" value="1"/>
</dbReference>
<feature type="domain" description="Asparaginase/glutaminase C-terminal" evidence="8">
    <location>
        <begin position="207"/>
        <end position="321"/>
    </location>
</feature>
<comment type="caution">
    <text evidence="9">The sequence shown here is derived from an EMBL/GenBank/DDBJ whole genome shotgun (WGS) entry which is preliminary data.</text>
</comment>
<evidence type="ECO:0000256" key="6">
    <source>
        <dbReference type="SAM" id="MobiDB-lite"/>
    </source>
</evidence>
<dbReference type="PIRSF" id="PIRSF001220">
    <property type="entry name" value="L-ASNase_gatD"/>
    <property type="match status" value="1"/>
</dbReference>
<dbReference type="PANTHER" id="PTHR11707:SF28">
    <property type="entry name" value="60 KDA LYSOPHOSPHOLIPASE"/>
    <property type="match status" value="1"/>
</dbReference>
<dbReference type="PANTHER" id="PTHR11707">
    <property type="entry name" value="L-ASPARAGINASE"/>
    <property type="match status" value="1"/>
</dbReference>